<organism evidence="2 3">
    <name type="scientific">Leishmania panamensis</name>
    <dbReference type="NCBI Taxonomy" id="5679"/>
    <lineage>
        <taxon>Eukaryota</taxon>
        <taxon>Discoba</taxon>
        <taxon>Euglenozoa</taxon>
        <taxon>Kinetoplastea</taxon>
        <taxon>Metakinetoplastina</taxon>
        <taxon>Trypanosomatida</taxon>
        <taxon>Trypanosomatidae</taxon>
        <taxon>Leishmaniinae</taxon>
        <taxon>Leishmania</taxon>
        <taxon>Leishmania guyanensis species complex</taxon>
    </lineage>
</organism>
<accession>A0A088SEN6</accession>
<dbReference type="KEGG" id="lpan:LPMP_300010"/>
<keyword evidence="1" id="KW-1133">Transmembrane helix</keyword>
<evidence type="ECO:0000256" key="1">
    <source>
        <dbReference type="SAM" id="Phobius"/>
    </source>
</evidence>
<dbReference type="EMBL" id="CP009399">
    <property type="protein sequence ID" value="AIO00237.1"/>
    <property type="molecule type" value="Genomic_DNA"/>
</dbReference>
<dbReference type="OrthoDB" id="272413at2759"/>
<dbReference type="Proteomes" id="UP000063063">
    <property type="component" value="Chromosome 30"/>
</dbReference>
<gene>
    <name evidence="2" type="ORF">LPMP_300010</name>
</gene>
<keyword evidence="1" id="KW-0812">Transmembrane</keyword>
<dbReference type="VEuPathDB" id="TriTrypDB:LPMP_300010"/>
<dbReference type="GeneID" id="22577055"/>
<sequence>MIPSTSLDGPSGQAKAEAQLPADYQYRLDDCEMALTRHRLIRDGLKRGLLWSYASVVFDSSLVFLGGFYGWQRYRIADAQTSFLRGLTVNLLIRRVFTPIPLLSMLVAMLGVFCLPVDLAAISVAQERILLQERAIENGNLIRQDIICEGTKGVAASLAAEVPIQ</sequence>
<reference evidence="2 3" key="1">
    <citation type="journal article" date="2015" name="Sci. Rep.">
        <title>The genome of Leishmania panamensis: insights into genomics of the L. (Viannia) subgenus.</title>
        <authorList>
            <person name="Llanes A."/>
            <person name="Restrepo C.M."/>
            <person name="Vecchio G.D."/>
            <person name="Anguizola F.J."/>
            <person name="Lleonart R."/>
        </authorList>
    </citation>
    <scope>NUCLEOTIDE SEQUENCE [LARGE SCALE GENOMIC DNA]</scope>
    <source>
        <strain evidence="2 3">MHOM/PA/94/PSC-1</strain>
    </source>
</reference>
<keyword evidence="1" id="KW-0472">Membrane</keyword>
<evidence type="ECO:0000313" key="2">
    <source>
        <dbReference type="EMBL" id="AIO00237.1"/>
    </source>
</evidence>
<dbReference type="VEuPathDB" id="TriTrypDB:LPAL13_300005100"/>
<feature type="transmembrane region" description="Helical" evidence="1">
    <location>
        <begin position="100"/>
        <end position="125"/>
    </location>
</feature>
<dbReference type="AlphaFoldDB" id="A0A088SEN6"/>
<name>A0A088SEN6_LEIPA</name>
<dbReference type="RefSeq" id="XP_010701037.1">
    <property type="nucleotide sequence ID" value="XM_010702735.1"/>
</dbReference>
<proteinExistence type="predicted"/>
<evidence type="ECO:0000313" key="3">
    <source>
        <dbReference type="Proteomes" id="UP000063063"/>
    </source>
</evidence>
<keyword evidence="3" id="KW-1185">Reference proteome</keyword>
<feature type="transmembrane region" description="Helical" evidence="1">
    <location>
        <begin position="49"/>
        <end position="71"/>
    </location>
</feature>
<protein>
    <submittedName>
        <fullName evidence="2">Uncharacterized protein</fullName>
    </submittedName>
</protein>